<keyword evidence="1" id="KW-0472">Membrane</keyword>
<dbReference type="InterPro" id="IPR040145">
    <property type="entry name" value="ITM2"/>
</dbReference>
<dbReference type="GO" id="GO:0070062">
    <property type="term" value="C:extracellular exosome"/>
    <property type="evidence" value="ECO:0007669"/>
    <property type="project" value="TreeGrafter"/>
</dbReference>
<comment type="subcellular location">
    <subcellularLocation>
        <location evidence="1">Membrane</location>
        <topology evidence="1">Single-pass type II membrane protein</topology>
    </subcellularLocation>
</comment>
<organism evidence="2 3">
    <name type="scientific">Danaus chrysippus</name>
    <name type="common">African queen</name>
    <dbReference type="NCBI Taxonomy" id="151541"/>
    <lineage>
        <taxon>Eukaryota</taxon>
        <taxon>Metazoa</taxon>
        <taxon>Ecdysozoa</taxon>
        <taxon>Arthropoda</taxon>
        <taxon>Hexapoda</taxon>
        <taxon>Insecta</taxon>
        <taxon>Pterygota</taxon>
        <taxon>Neoptera</taxon>
        <taxon>Endopterygota</taxon>
        <taxon>Lepidoptera</taxon>
        <taxon>Glossata</taxon>
        <taxon>Ditrysia</taxon>
        <taxon>Papilionoidea</taxon>
        <taxon>Nymphalidae</taxon>
        <taxon>Danainae</taxon>
        <taxon>Danaini</taxon>
        <taxon>Danaina</taxon>
        <taxon>Danaus</taxon>
        <taxon>Anosia</taxon>
    </lineage>
</organism>
<keyword evidence="3" id="KW-1185">Reference proteome</keyword>
<gene>
    <name evidence="2" type="ORF">DCHRY22_LOCUS7079</name>
</gene>
<dbReference type="GO" id="GO:0005794">
    <property type="term" value="C:Golgi apparatus"/>
    <property type="evidence" value="ECO:0007669"/>
    <property type="project" value="TreeGrafter"/>
</dbReference>
<dbReference type="Proteomes" id="UP000789524">
    <property type="component" value="Unassembled WGS sequence"/>
</dbReference>
<dbReference type="EMBL" id="CAKASE010000057">
    <property type="protein sequence ID" value="CAG9566437.1"/>
    <property type="molecule type" value="Genomic_DNA"/>
</dbReference>
<evidence type="ECO:0000313" key="2">
    <source>
        <dbReference type="EMBL" id="CAG9566437.1"/>
    </source>
</evidence>
<sequence>MTVLTKPSAIIRKPDVNSAPLVEKGVCDELQNSQMIEPNFRVLPLSWSAEDLQVVSTSDDDQLVNALREELDIGDNVEKISVLNNGHRVSFIHDFNDNTTGIIDSDRCFIMDLEPELVLSPSLFVAGLQRGSQFDVSRVRSSLRAALPAITFTRLADDCAPRPTYRLTAEQNGAIRKRSAEDPPHDYMQFSGKHVQEIKIDNLQEVLQYENKDNKTA</sequence>
<evidence type="ECO:0000313" key="3">
    <source>
        <dbReference type="Proteomes" id="UP000789524"/>
    </source>
</evidence>
<keyword evidence="1" id="KW-0735">Signal-anchor</keyword>
<dbReference type="OrthoDB" id="9982095at2759"/>
<dbReference type="PANTHER" id="PTHR10962:SF1">
    <property type="entry name" value="INTEGRAL MEMBRANE PROTEIN 2"/>
    <property type="match status" value="1"/>
</dbReference>
<dbReference type="GO" id="GO:0001540">
    <property type="term" value="F:amyloid-beta binding"/>
    <property type="evidence" value="ECO:0007669"/>
    <property type="project" value="TreeGrafter"/>
</dbReference>
<dbReference type="AlphaFoldDB" id="A0A8J2QNL2"/>
<protein>
    <recommendedName>
        <fullName evidence="1">Integral membrane protein 2</fullName>
    </recommendedName>
</protein>
<name>A0A8J2QNL2_9NEOP</name>
<dbReference type="GO" id="GO:0042985">
    <property type="term" value="P:negative regulation of amyloid precursor protein biosynthetic process"/>
    <property type="evidence" value="ECO:0007669"/>
    <property type="project" value="TreeGrafter"/>
</dbReference>
<keyword evidence="1" id="KW-1003">Cell membrane</keyword>
<dbReference type="PANTHER" id="PTHR10962">
    <property type="entry name" value="INTEGRAL TRANSMEMBRANE PROTEIN 2"/>
    <property type="match status" value="1"/>
</dbReference>
<reference evidence="2" key="1">
    <citation type="submission" date="2021-09" db="EMBL/GenBank/DDBJ databases">
        <authorList>
            <person name="Martin H S."/>
        </authorList>
    </citation>
    <scope>NUCLEOTIDE SEQUENCE</scope>
</reference>
<dbReference type="GO" id="GO:0005886">
    <property type="term" value="C:plasma membrane"/>
    <property type="evidence" value="ECO:0007669"/>
    <property type="project" value="UniProtKB-UniRule"/>
</dbReference>
<accession>A0A8J2QNL2</accession>
<evidence type="ECO:0000256" key="1">
    <source>
        <dbReference type="RuleBase" id="RU367061"/>
    </source>
</evidence>
<comment type="similarity">
    <text evidence="1">Belongs to the ITM2 family.</text>
</comment>
<keyword evidence="1" id="KW-0812">Transmembrane</keyword>
<comment type="caution">
    <text evidence="2">The sequence shown here is derived from an EMBL/GenBank/DDBJ whole genome shotgun (WGS) entry which is preliminary data.</text>
</comment>
<proteinExistence type="inferred from homology"/>